<dbReference type="InterPro" id="IPR051397">
    <property type="entry name" value="Zn-ADH-like_protein"/>
</dbReference>
<dbReference type="PANTHER" id="PTHR43677:SF4">
    <property type="entry name" value="QUINONE OXIDOREDUCTASE-LIKE PROTEIN 2"/>
    <property type="match status" value="1"/>
</dbReference>
<dbReference type="SMART" id="SM00829">
    <property type="entry name" value="PKS_ER"/>
    <property type="match status" value="1"/>
</dbReference>
<organism evidence="2 3">
    <name type="scientific">Streptomyces fuscichromogenes</name>
    <dbReference type="NCBI Taxonomy" id="1324013"/>
    <lineage>
        <taxon>Bacteria</taxon>
        <taxon>Bacillati</taxon>
        <taxon>Actinomycetota</taxon>
        <taxon>Actinomycetes</taxon>
        <taxon>Kitasatosporales</taxon>
        <taxon>Streptomycetaceae</taxon>
        <taxon>Streptomyces</taxon>
    </lineage>
</organism>
<dbReference type="Gene3D" id="3.90.180.10">
    <property type="entry name" value="Medium-chain alcohol dehydrogenases, catalytic domain"/>
    <property type="match status" value="1"/>
</dbReference>
<dbReference type="CDD" id="cd08270">
    <property type="entry name" value="MDR4"/>
    <property type="match status" value="1"/>
</dbReference>
<accession>A0A917XHI6</accession>
<keyword evidence="3" id="KW-1185">Reference proteome</keyword>
<evidence type="ECO:0000313" key="2">
    <source>
        <dbReference type="EMBL" id="GGN22991.1"/>
    </source>
</evidence>
<evidence type="ECO:0000313" key="3">
    <source>
        <dbReference type="Proteomes" id="UP000653411"/>
    </source>
</evidence>
<feature type="domain" description="Enoyl reductase (ER)" evidence="1">
    <location>
        <begin position="10"/>
        <end position="315"/>
    </location>
</feature>
<dbReference type="PANTHER" id="PTHR43677">
    <property type="entry name" value="SHORT-CHAIN DEHYDROGENASE/REDUCTASE"/>
    <property type="match status" value="1"/>
</dbReference>
<dbReference type="Pfam" id="PF00107">
    <property type="entry name" value="ADH_zinc_N"/>
    <property type="match status" value="1"/>
</dbReference>
<dbReference type="SUPFAM" id="SSF51735">
    <property type="entry name" value="NAD(P)-binding Rossmann-fold domains"/>
    <property type="match status" value="1"/>
</dbReference>
<gene>
    <name evidence="2" type="ORF">GCM10011578_054990</name>
</gene>
<name>A0A917XHI6_9ACTN</name>
<dbReference type="Pfam" id="PF08240">
    <property type="entry name" value="ADH_N"/>
    <property type="match status" value="1"/>
</dbReference>
<dbReference type="GO" id="GO:0016491">
    <property type="term" value="F:oxidoreductase activity"/>
    <property type="evidence" value="ECO:0007669"/>
    <property type="project" value="InterPro"/>
</dbReference>
<dbReference type="InterPro" id="IPR020843">
    <property type="entry name" value="ER"/>
</dbReference>
<dbReference type="Proteomes" id="UP000653411">
    <property type="component" value="Unassembled WGS sequence"/>
</dbReference>
<dbReference type="InterPro" id="IPR011032">
    <property type="entry name" value="GroES-like_sf"/>
</dbReference>
<reference evidence="2" key="1">
    <citation type="journal article" date="2014" name="Int. J. Syst. Evol. Microbiol.">
        <title>Complete genome sequence of Corynebacterium casei LMG S-19264T (=DSM 44701T), isolated from a smear-ripened cheese.</title>
        <authorList>
            <consortium name="US DOE Joint Genome Institute (JGI-PGF)"/>
            <person name="Walter F."/>
            <person name="Albersmeier A."/>
            <person name="Kalinowski J."/>
            <person name="Ruckert C."/>
        </authorList>
    </citation>
    <scope>NUCLEOTIDE SEQUENCE</scope>
    <source>
        <strain evidence="2">CGMCC 4.7110</strain>
    </source>
</reference>
<comment type="caution">
    <text evidence="2">The sequence shown here is derived from an EMBL/GenBank/DDBJ whole genome shotgun (WGS) entry which is preliminary data.</text>
</comment>
<evidence type="ECO:0000259" key="1">
    <source>
        <dbReference type="SMART" id="SM00829"/>
    </source>
</evidence>
<dbReference type="Gene3D" id="3.40.50.720">
    <property type="entry name" value="NAD(P)-binding Rossmann-like Domain"/>
    <property type="match status" value="1"/>
</dbReference>
<sequence length="318" mass="32767">MRAYVIDPDRSPAYVRMAEVPEPQPGPQEVLVEVRHISVNRAEPLLARGIPYGAGRGTDPAGTVHGFDFSGVVLETTEGGPAVGERVVAWGHGGWAQRATAHMEDLAVVPEGADLAEAAALPVAGLTALRTVRAGGAVLGRRVLVTGASGGVGRYAVQLAALAGAFVIASVGSAERGEGLRELGADQVVVGLDGVTEPVDLVLDNVGGPQLLAAYNLLAPGGSLLLIGAASGETTVLPPNGLFAFGKSRTVSAVGGDFSRFSGNGDPLGPDLRFLIRLLAQGRLKAEVGWRGSWERLDDAYEELFSRKVAGKAVLDVA</sequence>
<dbReference type="AlphaFoldDB" id="A0A917XHI6"/>
<protein>
    <submittedName>
        <fullName evidence="2">Oxidoreductase</fullName>
    </submittedName>
</protein>
<dbReference type="EMBL" id="BMML01000013">
    <property type="protein sequence ID" value="GGN22991.1"/>
    <property type="molecule type" value="Genomic_DNA"/>
</dbReference>
<reference evidence="2" key="2">
    <citation type="submission" date="2020-09" db="EMBL/GenBank/DDBJ databases">
        <authorList>
            <person name="Sun Q."/>
            <person name="Zhou Y."/>
        </authorList>
    </citation>
    <scope>NUCLEOTIDE SEQUENCE</scope>
    <source>
        <strain evidence="2">CGMCC 4.7110</strain>
    </source>
</reference>
<dbReference type="InterPro" id="IPR013149">
    <property type="entry name" value="ADH-like_C"/>
</dbReference>
<dbReference type="InterPro" id="IPR013154">
    <property type="entry name" value="ADH-like_N"/>
</dbReference>
<dbReference type="SUPFAM" id="SSF50129">
    <property type="entry name" value="GroES-like"/>
    <property type="match status" value="1"/>
</dbReference>
<proteinExistence type="predicted"/>
<dbReference type="RefSeq" id="WP_189265504.1">
    <property type="nucleotide sequence ID" value="NZ_BMML01000013.1"/>
</dbReference>
<dbReference type="InterPro" id="IPR036291">
    <property type="entry name" value="NAD(P)-bd_dom_sf"/>
</dbReference>